<name>A0AAN8CPB6_9TELE</name>
<reference evidence="2 3" key="1">
    <citation type="journal article" date="2023" name="Mol. Biol. Evol.">
        <title>Genomics of Secondarily Temperate Adaptation in the Only Non-Antarctic Icefish.</title>
        <authorList>
            <person name="Rivera-Colon A.G."/>
            <person name="Rayamajhi N."/>
            <person name="Minhas B.F."/>
            <person name="Madrigal G."/>
            <person name="Bilyk K.T."/>
            <person name="Yoon V."/>
            <person name="Hune M."/>
            <person name="Gregory S."/>
            <person name="Cheng C.H.C."/>
            <person name="Catchen J.M."/>
        </authorList>
    </citation>
    <scope>NUCLEOTIDE SEQUENCE [LARGE SCALE GENOMIC DNA]</scope>
    <source>
        <strain evidence="2">JC2023a</strain>
    </source>
</reference>
<dbReference type="AlphaFoldDB" id="A0AAN8CPB6"/>
<keyword evidence="3" id="KW-1185">Reference proteome</keyword>
<dbReference type="EMBL" id="JAULUE010002049">
    <property type="protein sequence ID" value="KAK5907529.1"/>
    <property type="molecule type" value="Genomic_DNA"/>
</dbReference>
<gene>
    <name evidence="2" type="ORF">CesoFtcFv8_005368</name>
</gene>
<evidence type="ECO:0000313" key="2">
    <source>
        <dbReference type="EMBL" id="KAK5907529.1"/>
    </source>
</evidence>
<protein>
    <submittedName>
        <fullName evidence="2">Uncharacterized protein</fullName>
    </submittedName>
</protein>
<evidence type="ECO:0000256" key="1">
    <source>
        <dbReference type="SAM" id="MobiDB-lite"/>
    </source>
</evidence>
<accession>A0AAN8CPB6</accession>
<dbReference type="Proteomes" id="UP001335648">
    <property type="component" value="Unassembled WGS sequence"/>
</dbReference>
<sequence>MYRSSTHTPPQADRAQKAKSGCDIICRKRSQTTFSLLSVSEVGASRSASGRGRGSRGVRRGQISWSCPAGSLKSRAPTPESSLKLPTTFLRCRIEASKQLLPAIFT</sequence>
<organism evidence="2 3">
    <name type="scientific">Champsocephalus esox</name>
    <name type="common">pike icefish</name>
    <dbReference type="NCBI Taxonomy" id="159716"/>
    <lineage>
        <taxon>Eukaryota</taxon>
        <taxon>Metazoa</taxon>
        <taxon>Chordata</taxon>
        <taxon>Craniata</taxon>
        <taxon>Vertebrata</taxon>
        <taxon>Euteleostomi</taxon>
        <taxon>Actinopterygii</taxon>
        <taxon>Neopterygii</taxon>
        <taxon>Teleostei</taxon>
        <taxon>Neoteleostei</taxon>
        <taxon>Acanthomorphata</taxon>
        <taxon>Eupercaria</taxon>
        <taxon>Perciformes</taxon>
        <taxon>Notothenioidei</taxon>
        <taxon>Channichthyidae</taxon>
        <taxon>Champsocephalus</taxon>
    </lineage>
</organism>
<proteinExistence type="predicted"/>
<feature type="region of interest" description="Disordered" evidence="1">
    <location>
        <begin position="41"/>
        <end position="82"/>
    </location>
</feature>
<feature type="compositionally biased region" description="Low complexity" evidence="1">
    <location>
        <begin position="41"/>
        <end position="50"/>
    </location>
</feature>
<comment type="caution">
    <text evidence="2">The sequence shown here is derived from an EMBL/GenBank/DDBJ whole genome shotgun (WGS) entry which is preliminary data.</text>
</comment>
<evidence type="ECO:0000313" key="3">
    <source>
        <dbReference type="Proteomes" id="UP001335648"/>
    </source>
</evidence>